<dbReference type="InterPro" id="IPR008978">
    <property type="entry name" value="HSP20-like_chaperone"/>
</dbReference>
<evidence type="ECO:0000256" key="1">
    <source>
        <dbReference type="PROSITE-ProRule" id="PRU00285"/>
    </source>
</evidence>
<comment type="caution">
    <text evidence="5">The sequence shown here is derived from an EMBL/GenBank/DDBJ whole genome shotgun (WGS) entry which is preliminary data.</text>
</comment>
<protein>
    <recommendedName>
        <fullName evidence="4">SHSP domain-containing protein</fullName>
    </recommendedName>
</protein>
<dbReference type="EMBL" id="JAFEMO010000005">
    <property type="protein sequence ID" value="KAH7570425.1"/>
    <property type="molecule type" value="Genomic_DNA"/>
</dbReference>
<evidence type="ECO:0000256" key="3">
    <source>
        <dbReference type="SAM" id="MobiDB-lite"/>
    </source>
</evidence>
<keyword evidence="6" id="KW-1185">Reference proteome</keyword>
<dbReference type="InterPro" id="IPR045388">
    <property type="entry name" value="HHL1-like"/>
</dbReference>
<dbReference type="PANTHER" id="PTHR48191:SF2">
    <property type="entry name" value="PROTEIN HHL1, CHLOROPLASTIC"/>
    <property type="match status" value="1"/>
</dbReference>
<dbReference type="InterPro" id="IPR002068">
    <property type="entry name" value="A-crystallin/Hsp20_dom"/>
</dbReference>
<evidence type="ECO:0000313" key="6">
    <source>
        <dbReference type="Proteomes" id="UP000827721"/>
    </source>
</evidence>
<dbReference type="SUPFAM" id="SSF49764">
    <property type="entry name" value="HSP20-like chaperones"/>
    <property type="match status" value="1"/>
</dbReference>
<evidence type="ECO:0000256" key="2">
    <source>
        <dbReference type="RuleBase" id="RU003616"/>
    </source>
</evidence>
<evidence type="ECO:0000259" key="4">
    <source>
        <dbReference type="PROSITE" id="PS01031"/>
    </source>
</evidence>
<dbReference type="PANTHER" id="PTHR48191">
    <property type="entry name" value="PROTEIN HHL1 CHLOROPLASTIC"/>
    <property type="match status" value="1"/>
</dbReference>
<feature type="compositionally biased region" description="Low complexity" evidence="3">
    <location>
        <begin position="376"/>
        <end position="387"/>
    </location>
</feature>
<dbReference type="Pfam" id="PF20133">
    <property type="entry name" value="HHL1-like"/>
    <property type="match status" value="1"/>
</dbReference>
<comment type="similarity">
    <text evidence="1 2">Belongs to the small heat shock protein (HSP20) family.</text>
</comment>
<feature type="domain" description="SHSP" evidence="4">
    <location>
        <begin position="324"/>
        <end position="451"/>
    </location>
</feature>
<gene>
    <name evidence="5" type="ORF">JRO89_XS05G0104600</name>
</gene>
<reference evidence="5 6" key="1">
    <citation type="submission" date="2021-02" db="EMBL/GenBank/DDBJ databases">
        <title>Plant Genome Project.</title>
        <authorList>
            <person name="Zhang R.-G."/>
        </authorList>
    </citation>
    <scope>NUCLEOTIDE SEQUENCE [LARGE SCALE GENOMIC DNA]</scope>
    <source>
        <tissue evidence="5">Leaves</tissue>
    </source>
</reference>
<organism evidence="5 6">
    <name type="scientific">Xanthoceras sorbifolium</name>
    <dbReference type="NCBI Taxonomy" id="99658"/>
    <lineage>
        <taxon>Eukaryota</taxon>
        <taxon>Viridiplantae</taxon>
        <taxon>Streptophyta</taxon>
        <taxon>Embryophyta</taxon>
        <taxon>Tracheophyta</taxon>
        <taxon>Spermatophyta</taxon>
        <taxon>Magnoliopsida</taxon>
        <taxon>eudicotyledons</taxon>
        <taxon>Gunneridae</taxon>
        <taxon>Pentapetalae</taxon>
        <taxon>rosids</taxon>
        <taxon>malvids</taxon>
        <taxon>Sapindales</taxon>
        <taxon>Sapindaceae</taxon>
        <taxon>Xanthoceroideae</taxon>
        <taxon>Xanthoceras</taxon>
    </lineage>
</organism>
<dbReference type="PROSITE" id="PS01031">
    <property type="entry name" value="SHSP"/>
    <property type="match status" value="1"/>
</dbReference>
<proteinExistence type="inferred from homology"/>
<dbReference type="Gene3D" id="2.60.40.790">
    <property type="match status" value="1"/>
</dbReference>
<feature type="region of interest" description="Disordered" evidence="3">
    <location>
        <begin position="375"/>
        <end position="396"/>
    </location>
</feature>
<evidence type="ECO:0000313" key="5">
    <source>
        <dbReference type="EMBL" id="KAH7570425.1"/>
    </source>
</evidence>
<dbReference type="Proteomes" id="UP000827721">
    <property type="component" value="Unassembled WGS sequence"/>
</dbReference>
<dbReference type="CDD" id="cd06464">
    <property type="entry name" value="ACD_sHsps-like"/>
    <property type="match status" value="1"/>
</dbReference>
<feature type="region of interest" description="Disordered" evidence="3">
    <location>
        <begin position="215"/>
        <end position="238"/>
    </location>
</feature>
<name>A0ABQ8I1C9_9ROSI</name>
<sequence length="451" mass="51121">MSLNALVRLPLSSSTSRTHEDVLVKHSLFTSRTTTQKPLRDRQHQQHVLVVQAKGKRGMQSRQFQRPPPPSLPKIEDDGNPRFVIFIRMANVYLWYPLSIIAGGTTAKIMVAAKDNFLGKYIYKDTLARNIAAVIYRDEKEIQKTAFKQFRVLRSATEFRYGYKLVENGNLRAALSTSDVIELPTPDKLKTVLDKVKDFFGDAKESFGKLTALNSASTDEESEENPKERAKEKAKHNNLSCIKAQASGESSKDNLDHLQRATKLHQTQQSKKRATPVAAPIGLWDRFPTARTVQQMMETMERMMEDPFVYSGTWPSESAGSTGGYNRRGRTPWEIKEGENEYKMRFDMPGMTKGDVKMWVDQEKMLVVKAEKVPNKKQNGQENNNGGVAADVEEEEEEWSSKSYGRYSSRIALPENVNFEKIKAEIKDGVLYITIPKASSNNGRVFDINVQ</sequence>
<accession>A0ABQ8I1C9</accession>
<dbReference type="Pfam" id="PF00011">
    <property type="entry name" value="HSP20"/>
    <property type="match status" value="1"/>
</dbReference>